<dbReference type="AlphaFoldDB" id="A0A168FWW8"/>
<dbReference type="PATRIC" id="fig|1300344.3.peg.3145"/>
<organism evidence="2 3">
    <name type="scientific">Isoptericola dokdonensis DS-3</name>
    <dbReference type="NCBI Taxonomy" id="1300344"/>
    <lineage>
        <taxon>Bacteria</taxon>
        <taxon>Bacillati</taxon>
        <taxon>Actinomycetota</taxon>
        <taxon>Actinomycetes</taxon>
        <taxon>Micrococcales</taxon>
        <taxon>Promicromonosporaceae</taxon>
        <taxon>Isoptericola</taxon>
    </lineage>
</organism>
<evidence type="ECO:0000313" key="2">
    <source>
        <dbReference type="EMBL" id="ANC32641.1"/>
    </source>
</evidence>
<dbReference type="RefSeq" id="WP_068203944.1">
    <property type="nucleotide sequence ID" value="NZ_CP014209.1"/>
</dbReference>
<feature type="region of interest" description="Disordered" evidence="1">
    <location>
        <begin position="1"/>
        <end position="95"/>
    </location>
</feature>
<evidence type="ECO:0000256" key="1">
    <source>
        <dbReference type="SAM" id="MobiDB-lite"/>
    </source>
</evidence>
<feature type="compositionally biased region" description="Basic and acidic residues" evidence="1">
    <location>
        <begin position="26"/>
        <end position="38"/>
    </location>
</feature>
<dbReference type="Proteomes" id="UP000076794">
    <property type="component" value="Chromosome"/>
</dbReference>
<dbReference type="KEGG" id="ido:I598_3126"/>
<name>A0A168FWW8_9MICO</name>
<dbReference type="STRING" id="1300344.I598_3126"/>
<keyword evidence="3" id="KW-1185">Reference proteome</keyword>
<sequence length="95" mass="10011">MSARDRSDVGSGKILPEELSAAGHPADPEPEIHPERHWVTGPDVAAAERRTQPAGTGAGEHAPVESGAHFRGAPDDAVAEPVEMRRPPRHGAGER</sequence>
<dbReference type="EMBL" id="CP014209">
    <property type="protein sequence ID" value="ANC32641.1"/>
    <property type="molecule type" value="Genomic_DNA"/>
</dbReference>
<evidence type="ECO:0000313" key="3">
    <source>
        <dbReference type="Proteomes" id="UP000076794"/>
    </source>
</evidence>
<feature type="compositionally biased region" description="Basic and acidic residues" evidence="1">
    <location>
        <begin position="82"/>
        <end position="95"/>
    </location>
</feature>
<dbReference type="OrthoDB" id="9866851at2"/>
<accession>A0A168FWW8</accession>
<reference evidence="2 3" key="1">
    <citation type="submission" date="2016-01" db="EMBL/GenBank/DDBJ databases">
        <title>Complete genome sequence of a soil Actinobacterium, Isoptericola dokdonensis DS-3.</title>
        <authorList>
            <person name="Kwon S.-K."/>
            <person name="Kim J.F."/>
        </authorList>
    </citation>
    <scope>NUCLEOTIDE SEQUENCE [LARGE SCALE GENOMIC DNA]</scope>
    <source>
        <strain evidence="2 3">DS-3</strain>
    </source>
</reference>
<gene>
    <name evidence="2" type="ORF">I598_3126</name>
</gene>
<protein>
    <submittedName>
        <fullName evidence="2">Uncharacterized protein</fullName>
    </submittedName>
</protein>
<proteinExistence type="predicted"/>